<dbReference type="Proteomes" id="UP000193969">
    <property type="component" value="Unassembled WGS sequence"/>
</dbReference>
<dbReference type="InterPro" id="IPR003477">
    <property type="entry name" value="PemK-like"/>
</dbReference>
<reference evidence="2" key="1">
    <citation type="submission" date="2017-04" db="EMBL/GenBank/DDBJ databases">
        <authorList>
            <person name="Afonso C.L."/>
            <person name="Miller P.J."/>
            <person name="Scott M.A."/>
            <person name="Spackman E."/>
            <person name="Goraichik I."/>
            <person name="Dimitrov K.M."/>
            <person name="Suarez D.L."/>
            <person name="Swayne D.E."/>
        </authorList>
    </citation>
    <scope>NUCLEOTIDE SEQUENCE [LARGE SCALE GENOMIC DNA]</scope>
    <source>
        <strain evidence="2">FDF-1</strain>
    </source>
</reference>
<dbReference type="InterPro" id="IPR011067">
    <property type="entry name" value="Plasmid_toxin/cell-grow_inhib"/>
</dbReference>
<accession>A0A1X7ND58</accession>
<dbReference type="EMBL" id="FXBN01000001">
    <property type="protein sequence ID" value="SMH35578.1"/>
    <property type="molecule type" value="Genomic_DNA"/>
</dbReference>
<dbReference type="OrthoDB" id="90963at2157"/>
<evidence type="ECO:0000313" key="4">
    <source>
        <dbReference type="Proteomes" id="UP000278252"/>
    </source>
</evidence>
<dbReference type="Pfam" id="PF02452">
    <property type="entry name" value="PemK_toxin"/>
    <property type="match status" value="1"/>
</dbReference>
<dbReference type="RefSeq" id="WP_072358433.1">
    <property type="nucleotide sequence ID" value="NZ_FXBN01000001.1"/>
</dbReference>
<dbReference type="SUPFAM" id="SSF50118">
    <property type="entry name" value="Cell growth inhibitor/plasmid maintenance toxic component"/>
    <property type="match status" value="1"/>
</dbReference>
<proteinExistence type="predicted"/>
<reference evidence="3" key="2">
    <citation type="submission" date="2017-04" db="EMBL/GenBank/DDBJ databases">
        <authorList>
            <person name="Varghese N."/>
            <person name="Submissions S."/>
        </authorList>
    </citation>
    <scope>NUCLEOTIDE SEQUENCE [LARGE SCALE GENOMIC DNA]</scope>
    <source>
        <strain evidence="3">FDF-1</strain>
    </source>
</reference>
<dbReference type="Gene3D" id="2.30.30.110">
    <property type="match status" value="1"/>
</dbReference>
<reference evidence="1 4" key="3">
    <citation type="submission" date="2018-10" db="EMBL/GenBank/DDBJ databases">
        <title>Cultivation of a novel Methanohalophilus strain from Kebrit Deep of the Red Sea and a genomic comparison of members of the genus Methanohalophilus.</title>
        <authorList>
            <person name="Guan Y."/>
            <person name="Ngugi D.K."/>
            <person name="Stingl U."/>
        </authorList>
    </citation>
    <scope>NUCLEOTIDE SEQUENCE [LARGE SCALE GENOMIC DNA]</scope>
    <source>
        <strain evidence="1 4">DSM 7471</strain>
    </source>
</reference>
<gene>
    <name evidence="1" type="ORF">EFE41_03245</name>
    <name evidence="2" type="ORF">SAMN06264941_1006</name>
</gene>
<dbReference type="EMBL" id="RJJH01000001">
    <property type="protein sequence ID" value="RNI13604.1"/>
    <property type="molecule type" value="Genomic_DNA"/>
</dbReference>
<evidence type="ECO:0000313" key="1">
    <source>
        <dbReference type="EMBL" id="RNI13604.1"/>
    </source>
</evidence>
<name>A0A1X7ND58_9EURY</name>
<evidence type="ECO:0000313" key="2">
    <source>
        <dbReference type="EMBL" id="SMH35578.1"/>
    </source>
</evidence>
<evidence type="ECO:0000313" key="3">
    <source>
        <dbReference type="Proteomes" id="UP000193969"/>
    </source>
</evidence>
<sequence>MIYRGSIVIIPFPFTDNNNSKLRPAIAVSDQMRRDVILCQITSGKPADNCAVYVSDSDLSEGSLRQGSWVRVNKIFTMDSSNILKIIGNVHLYKQKEIQNNLLKLFL</sequence>
<keyword evidence="3" id="KW-1185">Reference proteome</keyword>
<dbReference type="AlphaFoldDB" id="A0A1X7ND58"/>
<dbReference type="Proteomes" id="UP000278252">
    <property type="component" value="Unassembled WGS sequence"/>
</dbReference>
<organism evidence="2 3">
    <name type="scientific">Methanohalophilus portucalensis FDF-1</name>
    <dbReference type="NCBI Taxonomy" id="523843"/>
    <lineage>
        <taxon>Archaea</taxon>
        <taxon>Methanobacteriati</taxon>
        <taxon>Methanobacteriota</taxon>
        <taxon>Stenosarchaea group</taxon>
        <taxon>Methanomicrobia</taxon>
        <taxon>Methanosarcinales</taxon>
        <taxon>Methanosarcinaceae</taxon>
        <taxon>Methanohalophilus</taxon>
    </lineage>
</organism>
<dbReference type="GO" id="GO:0003677">
    <property type="term" value="F:DNA binding"/>
    <property type="evidence" value="ECO:0007669"/>
    <property type="project" value="InterPro"/>
</dbReference>
<protein>
    <submittedName>
        <fullName evidence="1">Type II toxin-antitoxin system PemK/MazF family toxin</fullName>
    </submittedName>
    <submittedName>
        <fullName evidence="2">mRNA interferase MazF</fullName>
    </submittedName>
</protein>